<evidence type="ECO:0008006" key="4">
    <source>
        <dbReference type="Google" id="ProtNLM"/>
    </source>
</evidence>
<evidence type="ECO:0000256" key="1">
    <source>
        <dbReference type="SAM" id="MobiDB-lite"/>
    </source>
</evidence>
<reference evidence="2" key="1">
    <citation type="submission" date="2021-10" db="EMBL/GenBank/DDBJ databases">
        <title>Tropical sea cucumber genome reveals ecological adaptation and Cuvierian tubules defense mechanism.</title>
        <authorList>
            <person name="Chen T."/>
        </authorList>
    </citation>
    <scope>NUCLEOTIDE SEQUENCE</scope>
    <source>
        <strain evidence="2">Nanhai2018</strain>
        <tissue evidence="2">Muscle</tissue>
    </source>
</reference>
<dbReference type="Proteomes" id="UP001152320">
    <property type="component" value="Chromosome 16"/>
</dbReference>
<feature type="region of interest" description="Disordered" evidence="1">
    <location>
        <begin position="149"/>
        <end position="168"/>
    </location>
</feature>
<evidence type="ECO:0000313" key="2">
    <source>
        <dbReference type="EMBL" id="KAJ8027483.1"/>
    </source>
</evidence>
<feature type="region of interest" description="Disordered" evidence="1">
    <location>
        <begin position="269"/>
        <end position="339"/>
    </location>
</feature>
<gene>
    <name evidence="2" type="ORF">HOLleu_32636</name>
</gene>
<name>A0A9Q1BIZ3_HOLLE</name>
<feature type="compositionally biased region" description="Basic and acidic residues" evidence="1">
    <location>
        <begin position="182"/>
        <end position="193"/>
    </location>
</feature>
<dbReference type="AlphaFoldDB" id="A0A9Q1BIZ3"/>
<feature type="compositionally biased region" description="Basic and acidic residues" evidence="1">
    <location>
        <begin position="299"/>
        <end position="312"/>
    </location>
</feature>
<protein>
    <recommendedName>
        <fullName evidence="4">Ashwin</fullName>
    </recommendedName>
</protein>
<feature type="compositionally biased region" description="Basic and acidic residues" evidence="1">
    <location>
        <begin position="244"/>
        <end position="253"/>
    </location>
</feature>
<sequence length="339" mass="37748">MNSATPQFKMATSTEDDVQHPLDMSNPELLSKEDLIRLLKERHIKIEEAQVDKAKLVNLFQRTLMPLPQRVPRNNRRGKRTKALIKKLDALKPKNEKAQNAVEYQNPKKKKTSEVKKGLLISSELNLSSGPRLKPPPVVINKKRAVIKLGSSTPTRKHSDKNVATIRTGLSKVKLSPASGKTDSEFKLNKETKTSSPQESIQKPGRVKITFAETKDNKPQVKENSTTKQHGLLISTKQSLSVSKSKESSDHSSAKTGRVKITFDLDNDKSKTRVTSLTRSHVVSDAGKNAVRKALGHLGHGEKKRKDGENKTTIKRPITTSVTESKDAPNSKRKKISWP</sequence>
<dbReference type="InterPro" id="IPR024887">
    <property type="entry name" value="Ashwin"/>
</dbReference>
<dbReference type="GO" id="GO:0072669">
    <property type="term" value="C:tRNA-splicing ligase complex"/>
    <property type="evidence" value="ECO:0007669"/>
    <property type="project" value="InterPro"/>
</dbReference>
<accession>A0A9Q1BIZ3</accession>
<dbReference type="OrthoDB" id="10071059at2759"/>
<feature type="compositionally biased region" description="Polar residues" evidence="1">
    <location>
        <begin position="1"/>
        <end position="13"/>
    </location>
</feature>
<dbReference type="GO" id="GO:0048598">
    <property type="term" value="P:embryonic morphogenesis"/>
    <property type="evidence" value="ECO:0007669"/>
    <property type="project" value="InterPro"/>
</dbReference>
<keyword evidence="3" id="KW-1185">Reference proteome</keyword>
<evidence type="ECO:0000313" key="3">
    <source>
        <dbReference type="Proteomes" id="UP001152320"/>
    </source>
</evidence>
<feature type="region of interest" description="Disordered" evidence="1">
    <location>
        <begin position="174"/>
        <end position="255"/>
    </location>
</feature>
<dbReference type="EMBL" id="JAIZAY010000016">
    <property type="protein sequence ID" value="KAJ8027483.1"/>
    <property type="molecule type" value="Genomic_DNA"/>
</dbReference>
<dbReference type="Pfam" id="PF15323">
    <property type="entry name" value="Ashwin"/>
    <property type="match status" value="1"/>
</dbReference>
<feature type="region of interest" description="Disordered" evidence="1">
    <location>
        <begin position="1"/>
        <end position="25"/>
    </location>
</feature>
<comment type="caution">
    <text evidence="2">The sequence shown here is derived from an EMBL/GenBank/DDBJ whole genome shotgun (WGS) entry which is preliminary data.</text>
</comment>
<organism evidence="2 3">
    <name type="scientific">Holothuria leucospilota</name>
    <name type="common">Black long sea cucumber</name>
    <name type="synonym">Mertensiothuria leucospilota</name>
    <dbReference type="NCBI Taxonomy" id="206669"/>
    <lineage>
        <taxon>Eukaryota</taxon>
        <taxon>Metazoa</taxon>
        <taxon>Echinodermata</taxon>
        <taxon>Eleutherozoa</taxon>
        <taxon>Echinozoa</taxon>
        <taxon>Holothuroidea</taxon>
        <taxon>Aspidochirotacea</taxon>
        <taxon>Aspidochirotida</taxon>
        <taxon>Holothuriidae</taxon>
        <taxon>Holothuria</taxon>
    </lineage>
</organism>
<proteinExistence type="predicted"/>